<dbReference type="GO" id="GO:0015031">
    <property type="term" value="P:protein transport"/>
    <property type="evidence" value="ECO:0007669"/>
    <property type="project" value="UniProtKB-KW"/>
</dbReference>
<dbReference type="Gene3D" id="2.50.20.10">
    <property type="entry name" value="Lipoprotein localisation LolA/LolB/LppX"/>
    <property type="match status" value="1"/>
</dbReference>
<reference evidence="5 6" key="1">
    <citation type="submission" date="2019-09" db="EMBL/GenBank/DDBJ databases">
        <title>Hybrid Assembly of the complete Genome of the Deep-Sea Bacterium Moritella marina from long Nanopore and Illumina reads.</title>
        <authorList>
            <person name="Magin S."/>
            <person name="Georgoulis A."/>
            <person name="Papadimitriou K."/>
            <person name="Iliakis G."/>
            <person name="Vorgias C.E."/>
        </authorList>
    </citation>
    <scope>NUCLEOTIDE SEQUENCE [LARGE SCALE GENOMIC DNA]</scope>
    <source>
        <strain evidence="5 6">MP-1</strain>
    </source>
</reference>
<dbReference type="KEGG" id="mmaa:FR932_03750"/>
<keyword evidence="4" id="KW-0653">Protein transport</keyword>
<organism evidence="5 6">
    <name type="scientific">Moritella marina ATCC 15381</name>
    <dbReference type="NCBI Taxonomy" id="1202962"/>
    <lineage>
        <taxon>Bacteria</taxon>
        <taxon>Pseudomonadati</taxon>
        <taxon>Pseudomonadota</taxon>
        <taxon>Gammaproteobacteria</taxon>
        <taxon>Alteromonadales</taxon>
        <taxon>Moritellaceae</taxon>
        <taxon>Moritella</taxon>
    </lineage>
</organism>
<keyword evidence="2" id="KW-0813">Transport</keyword>
<comment type="subunit">
    <text evidence="1">Monomer.</text>
</comment>
<evidence type="ECO:0000313" key="6">
    <source>
        <dbReference type="Proteomes" id="UP000327424"/>
    </source>
</evidence>
<sequence length="249" mass="26872">MGSRMNNCMSSCMSSCMGRYMSSCMGRYMSSYMASCLRLLLLMSLAGNVFAADDVSVANSGQIQQSAAPLDLLAQFKPLTVATGTFVQNKYFTVLKNPVISTGELYLDQSLGFVWHTSKPIASTMILKGDGLFSIDHRQQQKKINNATPIATVLMSALSGDLSALASQFSLAATSSTNTSSTKTTATRQTCIELTPKDATIAKVMRVIELCGSDTVEQLVLFETSGNRTEIAIKLTEVPELPEAIRAQF</sequence>
<dbReference type="AlphaFoldDB" id="A0A5J6WG92"/>
<accession>A0A5J6WG92</accession>
<keyword evidence="3" id="KW-0732">Signal</keyword>
<evidence type="ECO:0000313" key="5">
    <source>
        <dbReference type="EMBL" id="QFI37003.1"/>
    </source>
</evidence>
<evidence type="ECO:0000256" key="3">
    <source>
        <dbReference type="ARBA" id="ARBA00022729"/>
    </source>
</evidence>
<gene>
    <name evidence="5" type="ORF">FR932_03750</name>
</gene>
<dbReference type="CDD" id="cd16325">
    <property type="entry name" value="LolA"/>
    <property type="match status" value="1"/>
</dbReference>
<dbReference type="Pfam" id="PF03548">
    <property type="entry name" value="LolA"/>
    <property type="match status" value="1"/>
</dbReference>
<evidence type="ECO:0000256" key="2">
    <source>
        <dbReference type="ARBA" id="ARBA00022448"/>
    </source>
</evidence>
<dbReference type="EMBL" id="CP044399">
    <property type="protein sequence ID" value="QFI37003.1"/>
    <property type="molecule type" value="Genomic_DNA"/>
</dbReference>
<protein>
    <submittedName>
        <fullName evidence="5">Outer membrane lipoprotein carrier protein LolA</fullName>
    </submittedName>
</protein>
<dbReference type="OrthoDB" id="5705066at2"/>
<dbReference type="InterPro" id="IPR004564">
    <property type="entry name" value="OM_lipoprot_carrier_LolA-like"/>
</dbReference>
<evidence type="ECO:0000256" key="4">
    <source>
        <dbReference type="ARBA" id="ARBA00022927"/>
    </source>
</evidence>
<dbReference type="InterPro" id="IPR029046">
    <property type="entry name" value="LolA/LolB/LppX"/>
</dbReference>
<dbReference type="Proteomes" id="UP000327424">
    <property type="component" value="Chromosome"/>
</dbReference>
<evidence type="ECO:0000256" key="1">
    <source>
        <dbReference type="ARBA" id="ARBA00011245"/>
    </source>
</evidence>
<keyword evidence="5" id="KW-0449">Lipoprotein</keyword>
<proteinExistence type="predicted"/>
<name>A0A5J6WG92_MORMI</name>
<keyword evidence="6" id="KW-1185">Reference proteome</keyword>
<dbReference type="SUPFAM" id="SSF89392">
    <property type="entry name" value="Prokaryotic lipoproteins and lipoprotein localization factors"/>
    <property type="match status" value="1"/>
</dbReference>